<dbReference type="AlphaFoldDB" id="A0A2C6WQ26"/>
<dbReference type="Proteomes" id="UP001056588">
    <property type="component" value="Chromosome"/>
</dbReference>
<sequence>MITVLFGGSRPEGNTARLTKMAIAGYDYEWIDLTQYQLNPVRDYRHDDNTIESYIDDYKTIIDKVLASDTVIIASPIYWYSLSASMKAFIDHWSETLLDPNYKDFKANMAKKDFRLIIVGGDCPKVKAKPCITQVKYSLEFLGASLGGYIIGTAERPGDIEKDVYALSRANEWQETLGRSK</sequence>
<keyword evidence="3" id="KW-0285">Flavoprotein</keyword>
<keyword evidence="11" id="KW-1185">Reference proteome</keyword>
<dbReference type="EMBL" id="CP093217">
    <property type="protein sequence ID" value="UQW81174.1"/>
    <property type="molecule type" value="Genomic_DNA"/>
</dbReference>
<proteinExistence type="predicted"/>
<dbReference type="PANTHER" id="PTHR43278:SF4">
    <property type="entry name" value="NAD(P)H-DEPENDENT FMN-CONTAINING OXIDOREDUCTASE YWQN-RELATED"/>
    <property type="match status" value="1"/>
</dbReference>
<reference evidence="10" key="2">
    <citation type="submission" date="2017-10" db="EMBL/GenBank/DDBJ databases">
        <title>Staphylococcus edaphicus sp. nov., isolated in Antarctica, harbouring mecC gene and genomic islands essential in adaptation to extreme environment.</title>
        <authorList>
            <person name="Pantucek R."/>
            <person name="Sedlacek I."/>
            <person name="Indrakova A."/>
            <person name="Vrbovska V."/>
            <person name="Maslanova I."/>
            <person name="Kovarovic V."/>
            <person name="Svec P."/>
            <person name="Kralova S."/>
            <person name="Kristofova L."/>
            <person name="Keklakova J."/>
            <person name="Petras P."/>
            <person name="Doskar J."/>
        </authorList>
    </citation>
    <scope>NUCLEOTIDE SEQUENCE [LARGE SCALE GENOMIC DNA]</scope>
    <source>
        <strain evidence="10">CCM 5085</strain>
    </source>
</reference>
<evidence type="ECO:0000256" key="1">
    <source>
        <dbReference type="ARBA" id="ARBA00011881"/>
    </source>
</evidence>
<dbReference type="RefSeq" id="WP_099089567.1">
    <property type="nucleotide sequence ID" value="NZ_CP093217.1"/>
</dbReference>
<evidence type="ECO:0000313" key="8">
    <source>
        <dbReference type="EMBL" id="PHK50489.1"/>
    </source>
</evidence>
<gene>
    <name evidence="8" type="ORF">BTJ66_03285</name>
    <name evidence="9" type="ORF">MNY58_11405</name>
</gene>
<evidence type="ECO:0000256" key="3">
    <source>
        <dbReference type="ARBA" id="ARBA00022630"/>
    </source>
</evidence>
<reference evidence="8" key="3">
    <citation type="submission" date="2017-10" db="EMBL/GenBank/DDBJ databases">
        <authorList>
            <person name="Vrbovska V."/>
            <person name="Kovarovic V."/>
            <person name="Indrakova A."/>
        </authorList>
    </citation>
    <scope>NUCLEOTIDE SEQUENCE</scope>
    <source>
        <strain evidence="8">CCM 8730</strain>
    </source>
</reference>
<evidence type="ECO:0000259" key="7">
    <source>
        <dbReference type="Pfam" id="PF03358"/>
    </source>
</evidence>
<evidence type="ECO:0000256" key="4">
    <source>
        <dbReference type="ARBA" id="ARBA00022643"/>
    </source>
</evidence>
<dbReference type="SUPFAM" id="SSF52218">
    <property type="entry name" value="Flavoproteins"/>
    <property type="match status" value="1"/>
</dbReference>
<evidence type="ECO:0000256" key="6">
    <source>
        <dbReference type="ARBA" id="ARBA00032807"/>
    </source>
</evidence>
<evidence type="ECO:0000313" key="9">
    <source>
        <dbReference type="EMBL" id="UQW81174.1"/>
    </source>
</evidence>
<keyword evidence="4" id="KW-0288">FMN</keyword>
<dbReference type="Gene3D" id="3.40.50.360">
    <property type="match status" value="1"/>
</dbReference>
<organism evidence="8 10">
    <name type="scientific">Staphylococcus edaphicus</name>
    <dbReference type="NCBI Taxonomy" id="1955013"/>
    <lineage>
        <taxon>Bacteria</taxon>
        <taxon>Bacillati</taxon>
        <taxon>Bacillota</taxon>
        <taxon>Bacilli</taxon>
        <taxon>Bacillales</taxon>
        <taxon>Staphylococcaceae</taxon>
        <taxon>Staphylococcus</taxon>
    </lineage>
</organism>
<reference evidence="8" key="1">
    <citation type="journal article" date="2017" name="Appl. Environ. Microbiol.">
        <title>Staphylococcus edaphicus sp. nov., isolated in Antarctica, harbours mecC gene and genomic islands with suspected role in adaptation to extreme environment.</title>
        <authorList>
            <person name="Pantucek R."/>
            <person name="Sedlacek I."/>
            <person name="Indrakova A."/>
            <person name="Vrbovska V."/>
            <person name="Maslanova I."/>
            <person name="Kovarovic V."/>
            <person name="Svec P."/>
            <person name="Kralova S."/>
            <person name="Kristofova L."/>
            <person name="Keklakova J."/>
            <person name="Petras P."/>
            <person name="Doskar J."/>
        </authorList>
    </citation>
    <scope>NUCLEOTIDE SEQUENCE</scope>
    <source>
        <strain evidence="8">CCM 8730</strain>
    </source>
</reference>
<name>A0A2C6WQ26_9STAP</name>
<reference evidence="9" key="4">
    <citation type="submission" date="2022-03" db="EMBL/GenBank/DDBJ databases">
        <title>Complete Genome Sequence of Staphylococcus edaphicus strain CCM 8731.</title>
        <authorList>
            <person name="Rimmer C.O."/>
            <person name="Thomas J.C."/>
        </authorList>
    </citation>
    <scope>NUCLEOTIDE SEQUENCE</scope>
    <source>
        <strain evidence="9">CCM 8731</strain>
    </source>
</reference>
<protein>
    <recommendedName>
        <fullName evidence="2">FMN-dependent NADPH-azoreductase</fullName>
    </recommendedName>
    <alternativeName>
        <fullName evidence="6">NADPH-dependent flavo-azoreductase</fullName>
    </alternativeName>
    <alternativeName>
        <fullName evidence="5">NADPH-flavin azoreductase</fullName>
    </alternativeName>
</protein>
<dbReference type="PANTHER" id="PTHR43278">
    <property type="entry name" value="NAD(P)H-DEPENDENT FMN-CONTAINING OXIDOREDUCTASE YWQN-RELATED"/>
    <property type="match status" value="1"/>
</dbReference>
<accession>A0A2C6WQ26</accession>
<dbReference type="EMBL" id="MRZN01000003">
    <property type="protein sequence ID" value="PHK50489.1"/>
    <property type="molecule type" value="Genomic_DNA"/>
</dbReference>
<dbReference type="InterPro" id="IPR005025">
    <property type="entry name" value="FMN_Rdtase-like_dom"/>
</dbReference>
<dbReference type="InterPro" id="IPR051796">
    <property type="entry name" value="ISF_SsuE-like"/>
</dbReference>
<dbReference type="Proteomes" id="UP000223828">
    <property type="component" value="Unassembled WGS sequence"/>
</dbReference>
<dbReference type="InterPro" id="IPR029039">
    <property type="entry name" value="Flavoprotein-like_sf"/>
</dbReference>
<dbReference type="Pfam" id="PF03358">
    <property type="entry name" value="FMN_red"/>
    <property type="match status" value="1"/>
</dbReference>
<dbReference type="OrthoDB" id="9805976at2"/>
<evidence type="ECO:0000313" key="11">
    <source>
        <dbReference type="Proteomes" id="UP001056588"/>
    </source>
</evidence>
<evidence type="ECO:0000256" key="2">
    <source>
        <dbReference type="ARBA" id="ARBA00016393"/>
    </source>
</evidence>
<dbReference type="GO" id="GO:0016491">
    <property type="term" value="F:oxidoreductase activity"/>
    <property type="evidence" value="ECO:0007669"/>
    <property type="project" value="InterPro"/>
</dbReference>
<feature type="domain" description="NADPH-dependent FMN reductase-like" evidence="7">
    <location>
        <begin position="2"/>
        <end position="100"/>
    </location>
</feature>
<comment type="subunit">
    <text evidence="1">Homotetramer.</text>
</comment>
<evidence type="ECO:0000313" key="10">
    <source>
        <dbReference type="Proteomes" id="UP000223828"/>
    </source>
</evidence>
<evidence type="ECO:0000256" key="5">
    <source>
        <dbReference type="ARBA" id="ARBA00031831"/>
    </source>
</evidence>